<organism evidence="2 3">
    <name type="scientific">Serendipita vermifera MAFF 305830</name>
    <dbReference type="NCBI Taxonomy" id="933852"/>
    <lineage>
        <taxon>Eukaryota</taxon>
        <taxon>Fungi</taxon>
        <taxon>Dikarya</taxon>
        <taxon>Basidiomycota</taxon>
        <taxon>Agaricomycotina</taxon>
        <taxon>Agaricomycetes</taxon>
        <taxon>Sebacinales</taxon>
        <taxon>Serendipitaceae</taxon>
        <taxon>Serendipita</taxon>
    </lineage>
</organism>
<feature type="non-terminal residue" evidence="2">
    <location>
        <position position="1"/>
    </location>
</feature>
<reference evidence="2 3" key="1">
    <citation type="submission" date="2014-04" db="EMBL/GenBank/DDBJ databases">
        <authorList>
            <consortium name="DOE Joint Genome Institute"/>
            <person name="Kuo A."/>
            <person name="Zuccaro A."/>
            <person name="Kohler A."/>
            <person name="Nagy L.G."/>
            <person name="Floudas D."/>
            <person name="Copeland A."/>
            <person name="Barry K.W."/>
            <person name="Cichocki N."/>
            <person name="Veneault-Fourrey C."/>
            <person name="LaButti K."/>
            <person name="Lindquist E.A."/>
            <person name="Lipzen A."/>
            <person name="Lundell T."/>
            <person name="Morin E."/>
            <person name="Murat C."/>
            <person name="Sun H."/>
            <person name="Tunlid A."/>
            <person name="Henrissat B."/>
            <person name="Grigoriev I.V."/>
            <person name="Hibbett D.S."/>
            <person name="Martin F."/>
            <person name="Nordberg H.P."/>
            <person name="Cantor M.N."/>
            <person name="Hua S.X."/>
        </authorList>
    </citation>
    <scope>NUCLEOTIDE SEQUENCE [LARGE SCALE GENOMIC DNA]</scope>
    <source>
        <strain evidence="2 3">MAFF 305830</strain>
    </source>
</reference>
<dbReference type="EMBL" id="KN824292">
    <property type="protein sequence ID" value="KIM28552.1"/>
    <property type="molecule type" value="Genomic_DNA"/>
</dbReference>
<evidence type="ECO:0000256" key="1">
    <source>
        <dbReference type="SAM" id="MobiDB-lite"/>
    </source>
</evidence>
<dbReference type="AlphaFoldDB" id="A0A0C2XHJ1"/>
<name>A0A0C2XHJ1_SERVB</name>
<dbReference type="Proteomes" id="UP000054097">
    <property type="component" value="Unassembled WGS sequence"/>
</dbReference>
<reference evidence="3" key="2">
    <citation type="submission" date="2015-01" db="EMBL/GenBank/DDBJ databases">
        <title>Evolutionary Origins and Diversification of the Mycorrhizal Mutualists.</title>
        <authorList>
            <consortium name="DOE Joint Genome Institute"/>
            <consortium name="Mycorrhizal Genomics Consortium"/>
            <person name="Kohler A."/>
            <person name="Kuo A."/>
            <person name="Nagy L.G."/>
            <person name="Floudas D."/>
            <person name="Copeland A."/>
            <person name="Barry K.W."/>
            <person name="Cichocki N."/>
            <person name="Veneault-Fourrey C."/>
            <person name="LaButti K."/>
            <person name="Lindquist E.A."/>
            <person name="Lipzen A."/>
            <person name="Lundell T."/>
            <person name="Morin E."/>
            <person name="Murat C."/>
            <person name="Riley R."/>
            <person name="Ohm R."/>
            <person name="Sun H."/>
            <person name="Tunlid A."/>
            <person name="Henrissat B."/>
            <person name="Grigoriev I.V."/>
            <person name="Hibbett D.S."/>
            <person name="Martin F."/>
        </authorList>
    </citation>
    <scope>NUCLEOTIDE SEQUENCE [LARGE SCALE GENOMIC DNA]</scope>
    <source>
        <strain evidence="3">MAFF 305830</strain>
    </source>
</reference>
<protein>
    <submittedName>
        <fullName evidence="2">Uncharacterized protein</fullName>
    </submittedName>
</protein>
<feature type="region of interest" description="Disordered" evidence="1">
    <location>
        <begin position="1"/>
        <end position="144"/>
    </location>
</feature>
<evidence type="ECO:0000313" key="2">
    <source>
        <dbReference type="EMBL" id="KIM28552.1"/>
    </source>
</evidence>
<evidence type="ECO:0000313" key="3">
    <source>
        <dbReference type="Proteomes" id="UP000054097"/>
    </source>
</evidence>
<proteinExistence type="predicted"/>
<feature type="compositionally biased region" description="Basic and acidic residues" evidence="1">
    <location>
        <begin position="134"/>
        <end position="144"/>
    </location>
</feature>
<dbReference type="OrthoDB" id="2430277at2759"/>
<sequence>MTPTSAASDTELENAITSRMSQDGPPIGPPPRRAPPSGPPPSSSSSGPPVLPPLDSGAHARTGSWSRAASGAPPRSTSFGGANMRSAVAHAGYTKRIPSPPPMSGQYRFPASGDFPAPRAFDKTAKNYPSGRSKGTDFDLRVIG</sequence>
<dbReference type="HOGENOM" id="CLU_1797646_0_0_1"/>
<feature type="compositionally biased region" description="Pro residues" evidence="1">
    <location>
        <begin position="26"/>
        <end position="42"/>
    </location>
</feature>
<gene>
    <name evidence="2" type="ORF">M408DRAFT_329341</name>
</gene>
<feature type="compositionally biased region" description="Low complexity" evidence="1">
    <location>
        <begin position="43"/>
        <end position="57"/>
    </location>
</feature>
<accession>A0A0C2XHJ1</accession>
<keyword evidence="3" id="KW-1185">Reference proteome</keyword>